<reference evidence="5 6" key="1">
    <citation type="submission" date="2014-03" db="EMBL/GenBank/DDBJ databases">
        <title>Genomics of Bifidobacteria.</title>
        <authorList>
            <person name="Ventura M."/>
            <person name="Milani C."/>
            <person name="Lugli G.A."/>
        </authorList>
    </citation>
    <scope>NUCLEOTIDE SEQUENCE [LARGE SCALE GENOMIC DNA]</scope>
    <source>
        <strain evidence="5 6">DSM 23975</strain>
    </source>
</reference>
<keyword evidence="1" id="KW-0805">Transcription regulation</keyword>
<evidence type="ECO:0000313" key="6">
    <source>
        <dbReference type="Proteomes" id="UP000028984"/>
    </source>
</evidence>
<sequence length="122" mass="13146">MMGGGDDVRLVIRESSPVPVYEQIREQIEGMVRAGLLHDGDKLPSVRQLAGDLRIAPGTVAKAYAELAEQGVIETAPGRAARIRRVATIPEPLLEAAKDYAGQSRRLGSSLEDAISALRAQW</sequence>
<dbReference type="SMART" id="SM00345">
    <property type="entry name" value="HTH_GNTR"/>
    <property type="match status" value="1"/>
</dbReference>
<dbReference type="InterPro" id="IPR036388">
    <property type="entry name" value="WH-like_DNA-bd_sf"/>
</dbReference>
<comment type="caution">
    <text evidence="5">The sequence shown here is derived from an EMBL/GenBank/DDBJ whole genome shotgun (WGS) entry which is preliminary data.</text>
</comment>
<evidence type="ECO:0000256" key="3">
    <source>
        <dbReference type="ARBA" id="ARBA00023163"/>
    </source>
</evidence>
<dbReference type="eggNOG" id="COG1725">
    <property type="taxonomic scope" value="Bacteria"/>
</dbReference>
<feature type="domain" description="HTH gntR-type" evidence="4">
    <location>
        <begin position="18"/>
        <end position="86"/>
    </location>
</feature>
<dbReference type="PANTHER" id="PTHR38445:SF9">
    <property type="entry name" value="HTH-TYPE TRANSCRIPTIONAL REPRESSOR YTRA"/>
    <property type="match status" value="1"/>
</dbReference>
<dbReference type="Pfam" id="PF00392">
    <property type="entry name" value="GntR"/>
    <property type="match status" value="1"/>
</dbReference>
<evidence type="ECO:0000256" key="1">
    <source>
        <dbReference type="ARBA" id="ARBA00023015"/>
    </source>
</evidence>
<name>A0A087CPK4_9BIFI</name>
<proteinExistence type="predicted"/>
<dbReference type="Proteomes" id="UP000028984">
    <property type="component" value="Unassembled WGS sequence"/>
</dbReference>
<gene>
    <name evidence="5" type="ORF">BREU_2080</name>
</gene>
<dbReference type="GO" id="GO:0003677">
    <property type="term" value="F:DNA binding"/>
    <property type="evidence" value="ECO:0007669"/>
    <property type="project" value="UniProtKB-KW"/>
</dbReference>
<evidence type="ECO:0000313" key="5">
    <source>
        <dbReference type="EMBL" id="KFI85204.1"/>
    </source>
</evidence>
<dbReference type="GO" id="GO:0003700">
    <property type="term" value="F:DNA-binding transcription factor activity"/>
    <property type="evidence" value="ECO:0007669"/>
    <property type="project" value="InterPro"/>
</dbReference>
<dbReference type="EMBL" id="JGZK01000009">
    <property type="protein sequence ID" value="KFI85204.1"/>
    <property type="molecule type" value="Genomic_DNA"/>
</dbReference>
<protein>
    <submittedName>
        <fullName evidence="5">Transcriptional regulator</fullName>
    </submittedName>
</protein>
<dbReference type="SUPFAM" id="SSF46785">
    <property type="entry name" value="Winged helix' DNA-binding domain"/>
    <property type="match status" value="1"/>
</dbReference>
<dbReference type="STRING" id="1437610.BREU_2080"/>
<dbReference type="InterPro" id="IPR036390">
    <property type="entry name" value="WH_DNA-bd_sf"/>
</dbReference>
<dbReference type="Gene3D" id="1.10.10.10">
    <property type="entry name" value="Winged helix-like DNA-binding domain superfamily/Winged helix DNA-binding domain"/>
    <property type="match status" value="1"/>
</dbReference>
<evidence type="ECO:0000256" key="2">
    <source>
        <dbReference type="ARBA" id="ARBA00023125"/>
    </source>
</evidence>
<keyword evidence="3" id="KW-0804">Transcription</keyword>
<keyword evidence="2" id="KW-0238">DNA-binding</keyword>
<dbReference type="RefSeq" id="WP_219847077.1">
    <property type="nucleotide sequence ID" value="NZ_JDUW01000025.1"/>
</dbReference>
<dbReference type="PANTHER" id="PTHR38445">
    <property type="entry name" value="HTH-TYPE TRANSCRIPTIONAL REPRESSOR YTRA"/>
    <property type="match status" value="1"/>
</dbReference>
<organism evidence="5 6">
    <name type="scientific">Bifidobacterium reuteri DSM 23975</name>
    <dbReference type="NCBI Taxonomy" id="1437610"/>
    <lineage>
        <taxon>Bacteria</taxon>
        <taxon>Bacillati</taxon>
        <taxon>Actinomycetota</taxon>
        <taxon>Actinomycetes</taxon>
        <taxon>Bifidobacteriales</taxon>
        <taxon>Bifidobacteriaceae</taxon>
        <taxon>Bifidobacterium</taxon>
    </lineage>
</organism>
<keyword evidence="6" id="KW-1185">Reference proteome</keyword>
<dbReference type="AlphaFoldDB" id="A0A087CPK4"/>
<dbReference type="PROSITE" id="PS50949">
    <property type="entry name" value="HTH_GNTR"/>
    <property type="match status" value="1"/>
</dbReference>
<dbReference type="InterPro" id="IPR000524">
    <property type="entry name" value="Tscrpt_reg_HTH_GntR"/>
</dbReference>
<dbReference type="CDD" id="cd07377">
    <property type="entry name" value="WHTH_GntR"/>
    <property type="match status" value="1"/>
</dbReference>
<evidence type="ECO:0000259" key="4">
    <source>
        <dbReference type="PROSITE" id="PS50949"/>
    </source>
</evidence>
<accession>A0A087CPK4</accession>